<evidence type="ECO:0000256" key="10">
    <source>
        <dbReference type="ARBA" id="ARBA00048968"/>
    </source>
</evidence>
<evidence type="ECO:0000256" key="1">
    <source>
        <dbReference type="ARBA" id="ARBA00000553"/>
    </source>
</evidence>
<evidence type="ECO:0000256" key="6">
    <source>
        <dbReference type="ARBA" id="ARBA00022723"/>
    </source>
</evidence>
<dbReference type="GO" id="GO:0005507">
    <property type="term" value="F:copper ion binding"/>
    <property type="evidence" value="ECO:0007669"/>
    <property type="project" value="TreeGrafter"/>
</dbReference>
<dbReference type="PANTHER" id="PTHR30616">
    <property type="entry name" value="UNCHARACTERIZED PROTEIN YFIH"/>
    <property type="match status" value="1"/>
</dbReference>
<dbReference type="Pfam" id="PF02578">
    <property type="entry name" value="Cu-oxidase_4"/>
    <property type="match status" value="1"/>
</dbReference>
<comment type="similarity">
    <text evidence="4 12">Belongs to the purine nucleoside phosphorylase YfiH/LACC1 family.</text>
</comment>
<dbReference type="NCBIfam" id="TIGR00726">
    <property type="entry name" value="peptidoglycan editing factor PgeF"/>
    <property type="match status" value="1"/>
</dbReference>
<comment type="catalytic activity">
    <reaction evidence="10">
        <text>adenosine + phosphate = alpha-D-ribose 1-phosphate + adenine</text>
        <dbReference type="Rhea" id="RHEA:27642"/>
        <dbReference type="ChEBI" id="CHEBI:16335"/>
        <dbReference type="ChEBI" id="CHEBI:16708"/>
        <dbReference type="ChEBI" id="CHEBI:43474"/>
        <dbReference type="ChEBI" id="CHEBI:57720"/>
        <dbReference type="EC" id="2.4.2.1"/>
    </reaction>
    <physiologicalReaction direction="left-to-right" evidence="10">
        <dbReference type="Rhea" id="RHEA:27643"/>
    </physiologicalReaction>
</comment>
<keyword evidence="14" id="KW-1185">Reference proteome</keyword>
<dbReference type="CDD" id="cd16833">
    <property type="entry name" value="YfiH"/>
    <property type="match status" value="1"/>
</dbReference>
<dbReference type="OrthoDB" id="4279at2"/>
<dbReference type="GO" id="GO:0016787">
    <property type="term" value="F:hydrolase activity"/>
    <property type="evidence" value="ECO:0007669"/>
    <property type="project" value="UniProtKB-KW"/>
</dbReference>
<comment type="catalytic activity">
    <reaction evidence="9">
        <text>adenosine + H2O + H(+) = inosine + NH4(+)</text>
        <dbReference type="Rhea" id="RHEA:24408"/>
        <dbReference type="ChEBI" id="CHEBI:15377"/>
        <dbReference type="ChEBI" id="CHEBI:15378"/>
        <dbReference type="ChEBI" id="CHEBI:16335"/>
        <dbReference type="ChEBI" id="CHEBI:17596"/>
        <dbReference type="ChEBI" id="CHEBI:28938"/>
        <dbReference type="EC" id="3.5.4.4"/>
    </reaction>
    <physiologicalReaction direction="left-to-right" evidence="9">
        <dbReference type="Rhea" id="RHEA:24409"/>
    </physiologicalReaction>
</comment>
<evidence type="ECO:0000256" key="4">
    <source>
        <dbReference type="ARBA" id="ARBA00007353"/>
    </source>
</evidence>
<dbReference type="GO" id="GO:0017061">
    <property type="term" value="F:S-methyl-5-thioadenosine phosphorylase activity"/>
    <property type="evidence" value="ECO:0007669"/>
    <property type="project" value="UniProtKB-EC"/>
</dbReference>
<keyword evidence="5" id="KW-0808">Transferase</keyword>
<dbReference type="EMBL" id="LTAO01000001">
    <property type="protein sequence ID" value="KYG35163.1"/>
    <property type="molecule type" value="Genomic_DNA"/>
</dbReference>
<comment type="catalytic activity">
    <reaction evidence="11">
        <text>S-methyl-5'-thioadenosine + phosphate = 5-(methylsulfanyl)-alpha-D-ribose 1-phosphate + adenine</text>
        <dbReference type="Rhea" id="RHEA:11852"/>
        <dbReference type="ChEBI" id="CHEBI:16708"/>
        <dbReference type="ChEBI" id="CHEBI:17509"/>
        <dbReference type="ChEBI" id="CHEBI:43474"/>
        <dbReference type="ChEBI" id="CHEBI:58533"/>
        <dbReference type="EC" id="2.4.2.28"/>
    </reaction>
    <physiologicalReaction direction="left-to-right" evidence="11">
        <dbReference type="Rhea" id="RHEA:11853"/>
    </physiologicalReaction>
</comment>
<dbReference type="InterPro" id="IPR038371">
    <property type="entry name" value="Cu_polyphenol_OxRdtase_sf"/>
</dbReference>
<sequence length="274" mass="31294">MNEPFKRYHTQYLLIEPWLQQNKSIQAGFTTRHGGVSQGSFHSLNMGFHVSDEEQSVLNNRQLVSDSLSFPLENWVGSEQIHKATICKVKKDDQGRGASSLHTAIEATDGLYTNESNVLLTSLYADCVPLYFWCEPKGLIGLAHAGWKGTVLGIGEKMIQAWLTEEKVAIEDIQVAIGPCISQKAYEVDLTLFEQIQKKYGQELTNKVMIQHRSDHFLLDLRLLNKLLLLENFKLLEEQMTLSLYCTYEDDLFFSHRRDKGKSGRMMSFIGQRD</sequence>
<protein>
    <recommendedName>
        <fullName evidence="12">Purine nucleoside phosphorylase</fullName>
    </recommendedName>
</protein>
<evidence type="ECO:0000256" key="2">
    <source>
        <dbReference type="ARBA" id="ARBA00001947"/>
    </source>
</evidence>
<evidence type="ECO:0000256" key="8">
    <source>
        <dbReference type="ARBA" id="ARBA00022833"/>
    </source>
</evidence>
<evidence type="ECO:0000256" key="11">
    <source>
        <dbReference type="ARBA" id="ARBA00049893"/>
    </source>
</evidence>
<dbReference type="InterPro" id="IPR011324">
    <property type="entry name" value="Cytotoxic_necrot_fac-like_cat"/>
</dbReference>
<comment type="caution">
    <text evidence="13">The sequence shown here is derived from an EMBL/GenBank/DDBJ whole genome shotgun (WGS) entry which is preliminary data.</text>
</comment>
<keyword evidence="8" id="KW-0862">Zinc</keyword>
<comment type="catalytic activity">
    <reaction evidence="1">
        <text>inosine + phosphate = alpha-D-ribose 1-phosphate + hypoxanthine</text>
        <dbReference type="Rhea" id="RHEA:27646"/>
        <dbReference type="ChEBI" id="CHEBI:17368"/>
        <dbReference type="ChEBI" id="CHEBI:17596"/>
        <dbReference type="ChEBI" id="CHEBI:43474"/>
        <dbReference type="ChEBI" id="CHEBI:57720"/>
        <dbReference type="EC" id="2.4.2.1"/>
    </reaction>
    <physiologicalReaction direction="left-to-right" evidence="1">
        <dbReference type="Rhea" id="RHEA:27647"/>
    </physiologicalReaction>
</comment>
<dbReference type="RefSeq" id="WP_061947365.1">
    <property type="nucleotide sequence ID" value="NZ_LTAO01000001.1"/>
</dbReference>
<name>A0A161PMA7_9BACI</name>
<evidence type="ECO:0000256" key="9">
    <source>
        <dbReference type="ARBA" id="ARBA00047989"/>
    </source>
</evidence>
<dbReference type="InterPro" id="IPR003730">
    <property type="entry name" value="Cu_polyphenol_OxRdtase"/>
</dbReference>
<dbReference type="Proteomes" id="UP000075806">
    <property type="component" value="Unassembled WGS sequence"/>
</dbReference>
<accession>A0A161PMA7</accession>
<keyword evidence="7" id="KW-0378">Hydrolase</keyword>
<dbReference type="STRING" id="519424.AZF04_02165"/>
<reference evidence="13" key="1">
    <citation type="submission" date="2016-02" db="EMBL/GenBank/DDBJ databases">
        <title>Genome sequence of Bacillus trypoxylicola KCTC 13244(T).</title>
        <authorList>
            <person name="Jeong H."/>
            <person name="Park S.-H."/>
            <person name="Choi S.-K."/>
        </authorList>
    </citation>
    <scope>NUCLEOTIDE SEQUENCE [LARGE SCALE GENOMIC DNA]</scope>
    <source>
        <strain evidence="13">KCTC 13244</strain>
    </source>
</reference>
<dbReference type="PANTHER" id="PTHR30616:SF2">
    <property type="entry name" value="PURINE NUCLEOSIDE PHOSPHORYLASE LACC1"/>
    <property type="match status" value="1"/>
</dbReference>
<evidence type="ECO:0000313" key="14">
    <source>
        <dbReference type="Proteomes" id="UP000075806"/>
    </source>
</evidence>
<dbReference type="AlphaFoldDB" id="A0A161PMA7"/>
<evidence type="ECO:0000313" key="13">
    <source>
        <dbReference type="EMBL" id="KYG35163.1"/>
    </source>
</evidence>
<comment type="cofactor">
    <cofactor evidence="2">
        <name>Zn(2+)</name>
        <dbReference type="ChEBI" id="CHEBI:29105"/>
    </cofactor>
</comment>
<evidence type="ECO:0000256" key="12">
    <source>
        <dbReference type="RuleBase" id="RU361274"/>
    </source>
</evidence>
<organism evidence="13 14">
    <name type="scientific">Alkalihalobacillus trypoxylicola</name>
    <dbReference type="NCBI Taxonomy" id="519424"/>
    <lineage>
        <taxon>Bacteria</taxon>
        <taxon>Bacillati</taxon>
        <taxon>Bacillota</taxon>
        <taxon>Bacilli</taxon>
        <taxon>Bacillales</taxon>
        <taxon>Bacillaceae</taxon>
        <taxon>Alkalihalobacillus</taxon>
    </lineage>
</organism>
<gene>
    <name evidence="13" type="ORF">AZF04_02165</name>
</gene>
<keyword evidence="6" id="KW-0479">Metal-binding</keyword>
<evidence type="ECO:0000256" key="5">
    <source>
        <dbReference type="ARBA" id="ARBA00022679"/>
    </source>
</evidence>
<proteinExistence type="inferred from homology"/>
<dbReference type="Gene3D" id="3.60.140.10">
    <property type="entry name" value="CNF1/YfiH-like putative cysteine hydrolases"/>
    <property type="match status" value="1"/>
</dbReference>
<comment type="function">
    <text evidence="3">Purine nucleoside enzyme that catalyzes the phosphorolysis of adenosine and inosine nucleosides, yielding D-ribose 1-phosphate and the respective free bases, adenine and hypoxanthine. Also catalyzes the phosphorolysis of S-methyl-5'-thioadenosine into adenine and S-methyl-5-thio-alpha-D-ribose 1-phosphate. Also has adenosine deaminase activity.</text>
</comment>
<evidence type="ECO:0000256" key="7">
    <source>
        <dbReference type="ARBA" id="ARBA00022801"/>
    </source>
</evidence>
<evidence type="ECO:0000256" key="3">
    <source>
        <dbReference type="ARBA" id="ARBA00003215"/>
    </source>
</evidence>
<dbReference type="SUPFAM" id="SSF64438">
    <property type="entry name" value="CNF1/YfiH-like putative cysteine hydrolases"/>
    <property type="match status" value="1"/>
</dbReference>